<dbReference type="PROSITE" id="PS00166">
    <property type="entry name" value="ENOYL_COA_HYDRATASE"/>
    <property type="match status" value="1"/>
</dbReference>
<dbReference type="InterPro" id="IPR005031">
    <property type="entry name" value="COQ10_START"/>
</dbReference>
<dbReference type="GO" id="GO:0003824">
    <property type="term" value="F:catalytic activity"/>
    <property type="evidence" value="ECO:0007669"/>
    <property type="project" value="InterPro"/>
</dbReference>
<dbReference type="InterPro" id="IPR029045">
    <property type="entry name" value="ClpP/crotonase-like_dom_sf"/>
</dbReference>
<evidence type="ECO:0000256" key="2">
    <source>
        <dbReference type="ARBA" id="ARBA00006885"/>
    </source>
</evidence>
<dbReference type="AlphaFoldDB" id="A0A8T0D1Z2"/>
<dbReference type="EMBL" id="JTDF01021717">
    <property type="protein sequence ID" value="KAF8561476.1"/>
    <property type="molecule type" value="Genomic_DNA"/>
</dbReference>
<proteinExistence type="inferred from homology"/>
<dbReference type="GO" id="GO:0048039">
    <property type="term" value="F:ubiquinone binding"/>
    <property type="evidence" value="ECO:0007669"/>
    <property type="project" value="InterPro"/>
</dbReference>
<dbReference type="Pfam" id="PF03364">
    <property type="entry name" value="Polyketide_cyc"/>
    <property type="match status" value="1"/>
</dbReference>
<dbReference type="Gene3D" id="3.30.530.20">
    <property type="match status" value="1"/>
</dbReference>
<dbReference type="InterPro" id="IPR023393">
    <property type="entry name" value="START-like_dom_sf"/>
</dbReference>
<dbReference type="OrthoDB" id="448450at2759"/>
<dbReference type="Gene3D" id="3.90.226.10">
    <property type="entry name" value="2-enoyl-CoA Hydratase, Chain A, domain 1"/>
    <property type="match status" value="1"/>
</dbReference>
<accession>A0A8T0D1Z2</accession>
<dbReference type="CDD" id="cd07813">
    <property type="entry name" value="COQ10p_like"/>
    <property type="match status" value="1"/>
</dbReference>
<comment type="similarity">
    <text evidence="2">Belongs to the COQ10 family.</text>
</comment>
<sequence>MSSPAGSAARLCASSIKRIPNLFLGRNFLTFGTQHNKAMAYKEQRLLGYSQQQMFNIAADVGRYAEFVPWCNESVVLRTTPSGALIVRLGVGFPPLNESYQSTVTLENPGLVKSIAQQGNIFEYLINEWKFFPGLTGVPNTCTVEFFVNFEFKSVLYATVAGLFFDQQPAFTLATVITQRIGRLLLIGLNRPDKANSLDRSTANLLGRVVTEQLEHDKDVYGGVIYGEGADFCTGLDFDELSTSGEYCLKEHATMNNFAPMGFTRMRLSKPLVAAITGRAIGGGLELAMACDLRVAEEDSILGLHPRKYCIPMMDMGTARLPALIGLSRALDLVLTGRTLTAPEAYQFGLVNRVAKVGTAVGIAVKLVDTICQLPGQTAFLADRDGVLRASDFVYRLAAEEFERAHKAFLADSHAGLRIFFEERLKSDRRRP</sequence>
<dbReference type="InterPro" id="IPR018376">
    <property type="entry name" value="Enoyl-CoA_hyd/isom_CS"/>
</dbReference>
<dbReference type="CDD" id="cd06558">
    <property type="entry name" value="crotonase-like"/>
    <property type="match status" value="1"/>
</dbReference>
<evidence type="ECO:0000313" key="8">
    <source>
        <dbReference type="Proteomes" id="UP000699462"/>
    </source>
</evidence>
<organism evidence="7 8">
    <name type="scientific">Paragonimus westermani</name>
    <dbReference type="NCBI Taxonomy" id="34504"/>
    <lineage>
        <taxon>Eukaryota</taxon>
        <taxon>Metazoa</taxon>
        <taxon>Spiralia</taxon>
        <taxon>Lophotrochozoa</taxon>
        <taxon>Platyhelminthes</taxon>
        <taxon>Trematoda</taxon>
        <taxon>Digenea</taxon>
        <taxon>Plagiorchiida</taxon>
        <taxon>Troglotremata</taxon>
        <taxon>Troglotrematidae</taxon>
        <taxon>Paragonimus</taxon>
    </lineage>
</organism>
<evidence type="ECO:0000256" key="3">
    <source>
        <dbReference type="ARBA" id="ARBA00011814"/>
    </source>
</evidence>
<dbReference type="PANTHER" id="PTHR43802">
    <property type="entry name" value="ENOYL-COA HYDRATASE"/>
    <property type="match status" value="1"/>
</dbReference>
<comment type="caution">
    <text evidence="7">The sequence shown here is derived from an EMBL/GenBank/DDBJ whole genome shotgun (WGS) entry which is preliminary data.</text>
</comment>
<dbReference type="InterPro" id="IPR001753">
    <property type="entry name" value="Enoyl-CoA_hydra/iso"/>
</dbReference>
<evidence type="ECO:0000313" key="7">
    <source>
        <dbReference type="EMBL" id="KAF8561476.1"/>
    </source>
</evidence>
<evidence type="ECO:0000256" key="5">
    <source>
        <dbReference type="RuleBase" id="RU003707"/>
    </source>
</evidence>
<evidence type="ECO:0000256" key="1">
    <source>
        <dbReference type="ARBA" id="ARBA00005254"/>
    </source>
</evidence>
<dbReference type="SUPFAM" id="SSF55961">
    <property type="entry name" value="Bet v1-like"/>
    <property type="match status" value="1"/>
</dbReference>
<evidence type="ECO:0000256" key="4">
    <source>
        <dbReference type="ARBA" id="ARBA00024947"/>
    </source>
</evidence>
<protein>
    <recommendedName>
        <fullName evidence="6">Coenzyme Q-binding protein COQ10 START domain-containing protein</fullName>
    </recommendedName>
</protein>
<feature type="domain" description="Coenzyme Q-binding protein COQ10 START" evidence="6">
    <location>
        <begin position="48"/>
        <end position="167"/>
    </location>
</feature>
<comment type="subunit">
    <text evidence="3">Interacts with coenzyme Q.</text>
</comment>
<dbReference type="GO" id="GO:0045333">
    <property type="term" value="P:cellular respiration"/>
    <property type="evidence" value="ECO:0007669"/>
    <property type="project" value="InterPro"/>
</dbReference>
<dbReference type="PANTHER" id="PTHR43802:SF1">
    <property type="entry name" value="IP11341P-RELATED"/>
    <property type="match status" value="1"/>
</dbReference>
<reference evidence="7 8" key="1">
    <citation type="submission" date="2019-07" db="EMBL/GenBank/DDBJ databases">
        <title>Annotation for the trematode Paragonimus westermani.</title>
        <authorList>
            <person name="Choi Y.-J."/>
        </authorList>
    </citation>
    <scope>NUCLEOTIDE SEQUENCE [LARGE SCALE GENOMIC DNA]</scope>
    <source>
        <strain evidence="7">180907_Pwestermani</strain>
    </source>
</reference>
<evidence type="ECO:0000259" key="6">
    <source>
        <dbReference type="Pfam" id="PF03364"/>
    </source>
</evidence>
<name>A0A8T0D1Z2_9TREM</name>
<dbReference type="InterPro" id="IPR044996">
    <property type="entry name" value="COQ10-like"/>
</dbReference>
<gene>
    <name evidence="7" type="ORF">P879_08663</name>
</gene>
<dbReference type="SUPFAM" id="SSF52096">
    <property type="entry name" value="ClpP/crotonase"/>
    <property type="match status" value="1"/>
</dbReference>
<dbReference type="Pfam" id="PF00378">
    <property type="entry name" value="ECH_1"/>
    <property type="match status" value="1"/>
</dbReference>
<comment type="function">
    <text evidence="4">Required for the function of coenzyme Q in the respiratory chain. May serve as a chaperone or may be involved in the transport of Q6 from its site of synthesis to the catalytic sites of the respiratory complexes.</text>
</comment>
<dbReference type="Proteomes" id="UP000699462">
    <property type="component" value="Unassembled WGS sequence"/>
</dbReference>
<keyword evidence="8" id="KW-1185">Reference proteome</keyword>
<comment type="similarity">
    <text evidence="1 5">Belongs to the enoyl-CoA hydratase/isomerase family.</text>
</comment>